<accession>A0A6A6H1S0</accession>
<proteinExistence type="predicted"/>
<name>A0A6A6H1S0_VIRVR</name>
<reference evidence="1" key="1">
    <citation type="journal article" date="2020" name="Stud. Mycol.">
        <title>101 Dothideomycetes genomes: a test case for predicting lifestyles and emergence of pathogens.</title>
        <authorList>
            <person name="Haridas S."/>
            <person name="Albert R."/>
            <person name="Binder M."/>
            <person name="Bloem J."/>
            <person name="Labutti K."/>
            <person name="Salamov A."/>
            <person name="Andreopoulos B."/>
            <person name="Baker S."/>
            <person name="Barry K."/>
            <person name="Bills G."/>
            <person name="Bluhm B."/>
            <person name="Cannon C."/>
            <person name="Castanera R."/>
            <person name="Culley D."/>
            <person name="Daum C."/>
            <person name="Ezra D."/>
            <person name="Gonzalez J."/>
            <person name="Henrissat B."/>
            <person name="Kuo A."/>
            <person name="Liang C."/>
            <person name="Lipzen A."/>
            <person name="Lutzoni F."/>
            <person name="Magnuson J."/>
            <person name="Mondo S."/>
            <person name="Nolan M."/>
            <person name="Ohm R."/>
            <person name="Pangilinan J."/>
            <person name="Park H.-J."/>
            <person name="Ramirez L."/>
            <person name="Alfaro M."/>
            <person name="Sun H."/>
            <person name="Tritt A."/>
            <person name="Yoshinaga Y."/>
            <person name="Zwiers L.-H."/>
            <person name="Turgeon B."/>
            <person name="Goodwin S."/>
            <person name="Spatafora J."/>
            <person name="Crous P."/>
            <person name="Grigoriev I."/>
        </authorList>
    </citation>
    <scope>NUCLEOTIDE SEQUENCE</scope>
    <source>
        <strain evidence="1">Tuck. ex Michener</strain>
    </source>
</reference>
<organism evidence="1 2">
    <name type="scientific">Viridothelium virens</name>
    <name type="common">Speckled blister lichen</name>
    <name type="synonym">Trypethelium virens</name>
    <dbReference type="NCBI Taxonomy" id="1048519"/>
    <lineage>
        <taxon>Eukaryota</taxon>
        <taxon>Fungi</taxon>
        <taxon>Dikarya</taxon>
        <taxon>Ascomycota</taxon>
        <taxon>Pezizomycotina</taxon>
        <taxon>Dothideomycetes</taxon>
        <taxon>Dothideomycetes incertae sedis</taxon>
        <taxon>Trypetheliales</taxon>
        <taxon>Trypetheliaceae</taxon>
        <taxon>Viridothelium</taxon>
    </lineage>
</organism>
<evidence type="ECO:0000313" key="1">
    <source>
        <dbReference type="EMBL" id="KAF2231817.1"/>
    </source>
</evidence>
<protein>
    <submittedName>
        <fullName evidence="1">Uncharacterized protein</fullName>
    </submittedName>
</protein>
<dbReference type="Proteomes" id="UP000800092">
    <property type="component" value="Unassembled WGS sequence"/>
</dbReference>
<keyword evidence="2" id="KW-1185">Reference proteome</keyword>
<gene>
    <name evidence="1" type="ORF">EV356DRAFT_551225</name>
</gene>
<dbReference type="AlphaFoldDB" id="A0A6A6H1S0"/>
<dbReference type="EMBL" id="ML991822">
    <property type="protein sequence ID" value="KAF2231817.1"/>
    <property type="molecule type" value="Genomic_DNA"/>
</dbReference>
<evidence type="ECO:0000313" key="2">
    <source>
        <dbReference type="Proteomes" id="UP000800092"/>
    </source>
</evidence>
<sequence length="336" mass="39388">MAFLDLSPEVRIIVYANLLENNVVVLQHSEHIGCPLINCVDCRKDQHLFPTWYCFHQYEPCAQFRIERQPEDPQLPQFLDRGFPNERIINGLALTCKTIRREIIHEMVSTESVEFGIATERHPQTESENTMGWLNKVNLAHAKSFLDSLHSDTRNRFFDTSLNLRIMGCYSGRPLDISNARFPRQILPVGLPEWLHMCLPSVHKIKIWYSVGELKCPLIIGHAGLTDMSRDDWPKSAEPPQTFWLSWLNRFFEARTESEFYAFQQDLILEYQTLWNTQIMQKRGSLIQPKDIQWRLVVAGSRLTPDATQRSEDERRWYMKVWMTFKRIDRTGASTS</sequence>